<feature type="region of interest" description="Disordered" evidence="2">
    <location>
        <begin position="116"/>
        <end position="148"/>
    </location>
</feature>
<feature type="compositionally biased region" description="Low complexity" evidence="2">
    <location>
        <begin position="123"/>
        <end position="144"/>
    </location>
</feature>
<dbReference type="OrthoDB" id="19606at2759"/>
<evidence type="ECO:0000313" key="5">
    <source>
        <dbReference type="Proteomes" id="UP000823405"/>
    </source>
</evidence>
<evidence type="ECO:0000256" key="1">
    <source>
        <dbReference type="ARBA" id="ARBA00007558"/>
    </source>
</evidence>
<dbReference type="PANTHER" id="PTHR12770">
    <property type="entry name" value="RUS1 FAMILY PROTEIN C16ORF58"/>
    <property type="match status" value="1"/>
</dbReference>
<reference evidence="4" key="1">
    <citation type="journal article" date="2020" name="Fungal Divers.">
        <title>Resolving the Mortierellaceae phylogeny through synthesis of multi-gene phylogenetics and phylogenomics.</title>
        <authorList>
            <person name="Vandepol N."/>
            <person name="Liber J."/>
            <person name="Desiro A."/>
            <person name="Na H."/>
            <person name="Kennedy M."/>
            <person name="Barry K."/>
            <person name="Grigoriev I.V."/>
            <person name="Miller A.N."/>
            <person name="O'Donnell K."/>
            <person name="Stajich J.E."/>
            <person name="Bonito G."/>
        </authorList>
    </citation>
    <scope>NUCLEOTIDE SEQUENCE</scope>
    <source>
        <strain evidence="4">NVP60</strain>
    </source>
</reference>
<dbReference type="EMBL" id="JAAAIN010002505">
    <property type="protein sequence ID" value="KAG0292435.1"/>
    <property type="molecule type" value="Genomic_DNA"/>
</dbReference>
<feature type="region of interest" description="Disordered" evidence="2">
    <location>
        <begin position="57"/>
        <end position="83"/>
    </location>
</feature>
<feature type="non-terminal residue" evidence="4">
    <location>
        <position position="555"/>
    </location>
</feature>
<dbReference type="AlphaFoldDB" id="A0A9P6UG89"/>
<dbReference type="Proteomes" id="UP000823405">
    <property type="component" value="Unassembled WGS sequence"/>
</dbReference>
<evidence type="ECO:0000313" key="4">
    <source>
        <dbReference type="EMBL" id="KAG0292435.1"/>
    </source>
</evidence>
<comment type="caution">
    <text evidence="4">The sequence shown here is derived from an EMBL/GenBank/DDBJ whole genome shotgun (WGS) entry which is preliminary data.</text>
</comment>
<dbReference type="Pfam" id="PF04884">
    <property type="entry name" value="UVB_sens_prot"/>
    <property type="match status" value="1"/>
</dbReference>
<evidence type="ECO:0000256" key="2">
    <source>
        <dbReference type="SAM" id="MobiDB-lite"/>
    </source>
</evidence>
<comment type="similarity">
    <text evidence="1">Belongs to the RUS1 family.</text>
</comment>
<proteinExistence type="inferred from homology"/>
<organism evidence="4 5">
    <name type="scientific">Linnemannia gamsii</name>
    <dbReference type="NCBI Taxonomy" id="64522"/>
    <lineage>
        <taxon>Eukaryota</taxon>
        <taxon>Fungi</taxon>
        <taxon>Fungi incertae sedis</taxon>
        <taxon>Mucoromycota</taxon>
        <taxon>Mortierellomycotina</taxon>
        <taxon>Mortierellomycetes</taxon>
        <taxon>Mortierellales</taxon>
        <taxon>Mortierellaceae</taxon>
        <taxon>Linnemannia</taxon>
    </lineage>
</organism>
<dbReference type="InterPro" id="IPR006968">
    <property type="entry name" value="RUS_fam"/>
</dbReference>
<keyword evidence="5" id="KW-1185">Reference proteome</keyword>
<name>A0A9P6UG89_9FUNG</name>
<feature type="compositionally biased region" description="Polar residues" evidence="2">
    <location>
        <begin position="57"/>
        <end position="80"/>
    </location>
</feature>
<feature type="domain" description="Protein root UVB sensitive/RUS" evidence="3">
    <location>
        <begin position="160"/>
        <end position="396"/>
    </location>
</feature>
<accession>A0A9P6UG89</accession>
<sequence length="555" mass="60756">MNLLPSLRSANSRSSWHAIRLSASPTSSQRRLHGLIRTTSTHRPLLPATSWWYTTKPIQTKSRNPPRSLSTKSASTSGGDDQTALKALSIRQRKTGTWLPKWQTLTLSTDHGSKTCSFQSAPTASQQSSGKAAAAGTAESSATETETDMDAAKHLFSPQTALAVFLPKGFPESVTPNYWPFAKWQFVHNVAGSVTAVISTQSLLFAMGLGAGSIPMAAALNWIIKDGLGQLGGVIYASFVSDKFDSEPKRFRFQATVAMQGANVLELLTPLWPGSFLVIASISNIGKNMAWLASSATRAQMNKTFALRDNLGDITGKSGSQTTAAGLVGTGLGVVIAALMSHISEDPTVLPLIPMCLTFLPFSIFNIYSNYRSSHYVTTPSLNIPRAETVFYSVMKELVFDKESGQKREKMSLAELVHKLEVLVPTPMAVAHKEVFVTAYQSPFRVGIEVEPAIHRFAGRGKGTEALDRAFRQVDLIQKEHYYMMADLRANKVVIWFDKKAKGKDLIQGFYHACATRAIMQQQGSGGEVSKEDQWRRAIRQAHEEAIETVPRLTE</sequence>
<evidence type="ECO:0000259" key="3">
    <source>
        <dbReference type="Pfam" id="PF04884"/>
    </source>
</evidence>
<protein>
    <recommendedName>
        <fullName evidence="3">Protein root UVB sensitive/RUS domain-containing protein</fullName>
    </recommendedName>
</protein>
<dbReference type="PANTHER" id="PTHR12770:SF22">
    <property type="entry name" value="PROTEIN ROOT UVB SENSITIVE 1, CHLOROPLASTIC"/>
    <property type="match status" value="1"/>
</dbReference>
<dbReference type="InterPro" id="IPR054549">
    <property type="entry name" value="UVB_sens_RUS_dom"/>
</dbReference>
<gene>
    <name evidence="4" type="ORF">BGZ97_005589</name>
</gene>